<proteinExistence type="inferred from homology"/>
<dbReference type="EMBL" id="JAUCMV010000003">
    <property type="protein sequence ID" value="KAK0411353.1"/>
    <property type="molecule type" value="Genomic_DNA"/>
</dbReference>
<evidence type="ECO:0000256" key="10">
    <source>
        <dbReference type="ARBA" id="ARBA00047899"/>
    </source>
</evidence>
<organism evidence="18 19">
    <name type="scientific">Steinernema hermaphroditum</name>
    <dbReference type="NCBI Taxonomy" id="289476"/>
    <lineage>
        <taxon>Eukaryota</taxon>
        <taxon>Metazoa</taxon>
        <taxon>Ecdysozoa</taxon>
        <taxon>Nematoda</taxon>
        <taxon>Chromadorea</taxon>
        <taxon>Rhabditida</taxon>
        <taxon>Tylenchina</taxon>
        <taxon>Panagrolaimomorpha</taxon>
        <taxon>Strongyloidoidea</taxon>
        <taxon>Steinernematidae</taxon>
        <taxon>Steinernema</taxon>
    </lineage>
</organism>
<feature type="region of interest" description="Disordered" evidence="14">
    <location>
        <begin position="781"/>
        <end position="881"/>
    </location>
</feature>
<keyword evidence="8" id="KW-0418">Kinase</keyword>
<dbReference type="InterPro" id="IPR011009">
    <property type="entry name" value="Kinase-like_dom_sf"/>
</dbReference>
<dbReference type="InterPro" id="IPR001772">
    <property type="entry name" value="KA1_dom"/>
</dbReference>
<dbReference type="GO" id="GO:0000226">
    <property type="term" value="P:microtubule cytoskeleton organization"/>
    <property type="evidence" value="ECO:0007669"/>
    <property type="project" value="TreeGrafter"/>
</dbReference>
<dbReference type="SMART" id="SM00220">
    <property type="entry name" value="S_TKc"/>
    <property type="match status" value="1"/>
</dbReference>
<feature type="compositionally biased region" description="Low complexity" evidence="14">
    <location>
        <begin position="1280"/>
        <end position="1289"/>
    </location>
</feature>
<dbReference type="EC" id="2.7.11.1" evidence="3"/>
<comment type="caution">
    <text evidence="18">The sequence shown here is derived from an EMBL/GenBank/DDBJ whole genome shotgun (WGS) entry which is preliminary data.</text>
</comment>
<feature type="region of interest" description="Disordered" evidence="14">
    <location>
        <begin position="669"/>
        <end position="712"/>
    </location>
</feature>
<feature type="compositionally biased region" description="Polar residues" evidence="14">
    <location>
        <begin position="1492"/>
        <end position="1503"/>
    </location>
</feature>
<keyword evidence="7 13" id="KW-0547">Nucleotide-binding</keyword>
<dbReference type="InterPro" id="IPR000719">
    <property type="entry name" value="Prot_kinase_dom"/>
</dbReference>
<feature type="compositionally biased region" description="Polar residues" evidence="14">
    <location>
        <begin position="1543"/>
        <end position="1567"/>
    </location>
</feature>
<dbReference type="PROSITE" id="PS50030">
    <property type="entry name" value="UBA"/>
    <property type="match status" value="1"/>
</dbReference>
<gene>
    <name evidence="18" type="ORF">QR680_005612</name>
</gene>
<dbReference type="SUPFAM" id="SSF56112">
    <property type="entry name" value="Protein kinase-like (PK-like)"/>
    <property type="match status" value="1"/>
</dbReference>
<evidence type="ECO:0000256" key="11">
    <source>
        <dbReference type="ARBA" id="ARBA00048679"/>
    </source>
</evidence>
<dbReference type="InterPro" id="IPR008271">
    <property type="entry name" value="Ser/Thr_kinase_AS"/>
</dbReference>
<evidence type="ECO:0000256" key="7">
    <source>
        <dbReference type="ARBA" id="ARBA00022741"/>
    </source>
</evidence>
<evidence type="ECO:0000256" key="9">
    <source>
        <dbReference type="ARBA" id="ARBA00022840"/>
    </source>
</evidence>
<dbReference type="Pfam" id="PF02149">
    <property type="entry name" value="KA1"/>
    <property type="match status" value="1"/>
</dbReference>
<feature type="domain" description="Protein kinase" evidence="15">
    <location>
        <begin position="885"/>
        <end position="1136"/>
    </location>
</feature>
<feature type="domain" description="UBA" evidence="16">
    <location>
        <begin position="1156"/>
        <end position="1196"/>
    </location>
</feature>
<feature type="compositionally biased region" description="Polar residues" evidence="14">
    <location>
        <begin position="1425"/>
        <end position="1434"/>
    </location>
</feature>
<sequence>MPDQAEKIFEDTSSEEEEEEEEEDYEPAPPRRTGGFKMVTSSGARPPEQQKQMVLEEIKAHAPQKQVSEVVVTNVEQRTLSLEEQKQVEERKRIVAEQEALKAQQVSIAHQAALQRQEDEIKQKQEVAQQQAAREFQEAQARMEAQLKAQQEAQARALAAQQEAIARAKEAQLKAQQEAQARASVQQVALQKAQQEVQAKALEAQKQAQAEAQARAKAQQEAQLKAQQETQAKALEAQRQAQAEAQARAKAQQKAQAKAQQEAQARAKAQQEAQAKAQQEAQARAKAQQEAQAKSQREAQQKAQAEAQAKKIQAEKEAAVLKAQREVQQKSQAQVRAQQDAQAKAAAAQKQAPPTQARQAPPQVQPKQPAPQAQQKQAPQVPQKTVQQPQSVQSVQPQKAQHQPKPLGEKLQNPTSPIPAQPQTQLAPPTRTIASTAAPPQQLEAKKGTLQRPHQTAPKIQQPLQQQSVGEKEPPVAPRPSNQIGEAYIEELTRQDTMFQPKETGPRQATHVQEDTHWQTQRRVQTDVEMPQVGRIAVDDSFLQESSIKPTVIVPVPAQTTRVQWNEFPEEPQFDREQVPRVKAQEFNAEHQIDNAVLKTSYNPGRIERVWPPPQNEKENEPGQVTVTKANADETWIQYRGEGEVKTWAQKGPGRHNRCWPPAEAELPLSTFSPHHMPQIQWPPPESTSQSRSSSASGLLHPRSTNPRTPEDADYLSIQLPRTNTLAISATTSTIYFLVSASIRPDGLCLGRTLQTSSPPVILATSVQTPITAAAVSSVSNSATGTAGGSNASNGSQTASGTNGAALVSATSSASNSSHHTTSTPSAPSGSGSSRYHHHHHGGNSGASSSSHHHGSSHRSTGGMASSSRIQSRSRANDDPHIGKYKLLKTIGKGNFAKVKLAKHVPTGLEVAIKIIDKTALNPSSLQKLYREVKIMKQLDHPNIVKLYQVMETDQTLYLVMEYASGGEVFDYLVAHGRMKEKEARAKFRQIVSAVQYLHQKNIIHRDLKAENLLLDGDMNIKIADFGFSNHFFVGNKLDTFCGSPPYAAPELFQGKKYDGPEVDVWSLGVILYTLVSGSLPFDGQNLKELRERVLRGKYRIPFYMSTDCENLLKKFLVLNPARRGTLEAIMRDRWMNIGYEDDELKPYAVPTLTEAKDDARIRRLQHMGYSLPQINEAIEKEQFNELHALYLLMGEKKPEMDSNDITLSPLNSVLNGASSASTTYSGGQIHPLLLQSSQAPSGGYPTPSNNQHQSPQKYPPRSMSAQVPSNKPSRRSSQADPAAANADAGGTPLLSGAGPNANAALAQNMIQGRQPSLSVQPQLTGFSGHGPPNVRGVNTVGVGAVRKGQPGRVPLSLGRPMAGHRPVTSGGDKMSSGSSSARGTPNTGGYLTPSQFQAAITSLSNAAKAGKASGASSSSGTTTPLQKSGSVSHAPQEPSIKEDEDENSAESANTNATTNSESSSTAVPLLAGVGDSQKVAEAKTPNVTTLMKNVQLSDTESASAGGDTTPKMTKSVTATGVSSTVLSAPRTTSSNSSAATTHLPNVSVTPNPLPVSTASSTAFPRNTRNRQTFHGKTENSKGNDEDDEGDNSATITHTAASGARESFLSKLSKLTRRTTAVSGTDGSAVNSGGPSTPRAANTGRSGTLGPVAGSAAIAQLQQQAGFASAPQTPTNGAHGAAQATPVQDDTKPRSLRFTWSMKTTSSLAPDEMMKEIRKVLEANGCDYEQRERYLLLCVHGDPNEDSLVQWEMEVCKLPRLSLNGVRFKRISGTSIGFKNIASKIAQELNL</sequence>
<feature type="compositionally biased region" description="Low complexity" evidence="14">
    <location>
        <begin position="1532"/>
        <end position="1542"/>
    </location>
</feature>
<dbReference type="InterPro" id="IPR015940">
    <property type="entry name" value="UBA"/>
</dbReference>
<dbReference type="SUPFAM" id="SSF103243">
    <property type="entry name" value="KA1-like"/>
    <property type="match status" value="1"/>
</dbReference>
<feature type="compositionally biased region" description="Acidic residues" evidence="14">
    <location>
        <begin position="12"/>
        <end position="26"/>
    </location>
</feature>
<feature type="region of interest" description="Disordered" evidence="14">
    <location>
        <begin position="1492"/>
        <end position="1602"/>
    </location>
</feature>
<evidence type="ECO:0000313" key="19">
    <source>
        <dbReference type="Proteomes" id="UP001175271"/>
    </source>
</evidence>
<feature type="region of interest" description="Disordered" evidence="14">
    <location>
        <begin position="609"/>
        <end position="629"/>
    </location>
</feature>
<feature type="compositionally biased region" description="Polar residues" evidence="14">
    <location>
        <begin position="1618"/>
        <end position="1646"/>
    </location>
</feature>
<evidence type="ECO:0000256" key="12">
    <source>
        <dbReference type="ARBA" id="ARBA00074935"/>
    </source>
</evidence>
<evidence type="ECO:0000313" key="18">
    <source>
        <dbReference type="EMBL" id="KAK0411353.1"/>
    </source>
</evidence>
<feature type="binding site" evidence="13">
    <location>
        <position position="914"/>
    </location>
    <ligand>
        <name>ATP</name>
        <dbReference type="ChEBI" id="CHEBI:30616"/>
    </ligand>
</feature>
<feature type="region of interest" description="Disordered" evidence="14">
    <location>
        <begin position="1236"/>
        <end position="1301"/>
    </location>
</feature>
<feature type="compositionally biased region" description="Polar residues" evidence="14">
    <location>
        <begin position="452"/>
        <end position="469"/>
    </location>
</feature>
<feature type="compositionally biased region" description="Basic and acidic residues" evidence="14">
    <location>
        <begin position="1"/>
        <end position="10"/>
    </location>
</feature>
<dbReference type="Pfam" id="PF00069">
    <property type="entry name" value="Pkinase"/>
    <property type="match status" value="1"/>
</dbReference>
<feature type="compositionally biased region" description="Low complexity" evidence="14">
    <location>
        <begin position="809"/>
        <end position="834"/>
    </location>
</feature>
<name>A0AA39HSP4_9BILA</name>
<feature type="compositionally biased region" description="Low complexity" evidence="14">
    <location>
        <begin position="1411"/>
        <end position="1424"/>
    </location>
</feature>
<comment type="similarity">
    <text evidence="2">Belongs to the protein kinase superfamily. CAMK Ser/Thr protein kinase family. SNF1 subfamily.</text>
</comment>
<evidence type="ECO:0000256" key="8">
    <source>
        <dbReference type="ARBA" id="ARBA00022777"/>
    </source>
</evidence>
<dbReference type="CDD" id="cd12196">
    <property type="entry name" value="MARK1-3_C"/>
    <property type="match status" value="1"/>
</dbReference>
<evidence type="ECO:0000259" key="15">
    <source>
        <dbReference type="PROSITE" id="PS50011"/>
    </source>
</evidence>
<dbReference type="InterPro" id="IPR017441">
    <property type="entry name" value="Protein_kinase_ATP_BS"/>
</dbReference>
<evidence type="ECO:0000256" key="2">
    <source>
        <dbReference type="ARBA" id="ARBA00006234"/>
    </source>
</evidence>
<keyword evidence="5" id="KW-0723">Serine/threonine-protein kinase</keyword>
<evidence type="ECO:0000256" key="5">
    <source>
        <dbReference type="ARBA" id="ARBA00022527"/>
    </source>
</evidence>
<keyword evidence="4" id="KW-0963">Cytoplasm</keyword>
<evidence type="ECO:0000259" key="17">
    <source>
        <dbReference type="PROSITE" id="PS50032"/>
    </source>
</evidence>
<feature type="region of interest" description="Disordered" evidence="14">
    <location>
        <begin position="1617"/>
        <end position="1651"/>
    </location>
</feature>
<dbReference type="PROSITE" id="PS50011">
    <property type="entry name" value="PROTEIN_KINASE_DOM"/>
    <property type="match status" value="1"/>
</dbReference>
<feature type="compositionally biased region" description="Polar residues" evidence="14">
    <location>
        <begin position="1511"/>
        <end position="1531"/>
    </location>
</feature>
<dbReference type="Gene3D" id="1.10.510.10">
    <property type="entry name" value="Transferase(Phosphotransferase) domain 1"/>
    <property type="match status" value="1"/>
</dbReference>
<dbReference type="PROSITE" id="PS00108">
    <property type="entry name" value="PROTEIN_KINASE_ST"/>
    <property type="match status" value="1"/>
</dbReference>
<evidence type="ECO:0000256" key="1">
    <source>
        <dbReference type="ARBA" id="ARBA00004544"/>
    </source>
</evidence>
<feature type="compositionally biased region" description="Low complexity" evidence="14">
    <location>
        <begin position="421"/>
        <end position="432"/>
    </location>
</feature>
<feature type="region of interest" description="Disordered" evidence="14">
    <location>
        <begin position="1411"/>
        <end position="1466"/>
    </location>
</feature>
<evidence type="ECO:0000256" key="6">
    <source>
        <dbReference type="ARBA" id="ARBA00022679"/>
    </source>
</evidence>
<feature type="compositionally biased region" description="Low complexity" evidence="14">
    <location>
        <begin position="202"/>
        <end position="294"/>
    </location>
</feature>
<feature type="domain" description="KA1" evidence="17">
    <location>
        <begin position="1742"/>
        <end position="1791"/>
    </location>
</feature>
<keyword evidence="9 13" id="KW-0067">ATP-binding</keyword>
<keyword evidence="19" id="KW-1185">Reference proteome</keyword>
<evidence type="ECO:0000256" key="14">
    <source>
        <dbReference type="SAM" id="MobiDB-lite"/>
    </source>
</evidence>
<feature type="compositionally biased region" description="Polar residues" evidence="14">
    <location>
        <begin position="1663"/>
        <end position="1676"/>
    </location>
</feature>
<dbReference type="FunFam" id="3.30.200.20:FF:000003">
    <property type="entry name" value="Non-specific serine/threonine protein kinase"/>
    <property type="match status" value="1"/>
</dbReference>
<dbReference type="FunFam" id="1.10.510.10:FF:001032">
    <property type="entry name" value="KP78b, isoform A"/>
    <property type="match status" value="1"/>
</dbReference>
<dbReference type="FunFam" id="3.30.310.80:FF:000001">
    <property type="entry name" value="Non-specific serine/threonine protein kinase"/>
    <property type="match status" value="1"/>
</dbReference>
<evidence type="ECO:0000256" key="4">
    <source>
        <dbReference type="ARBA" id="ARBA00022490"/>
    </source>
</evidence>
<feature type="compositionally biased region" description="Basic and acidic residues" evidence="14">
    <location>
        <begin position="308"/>
        <end position="328"/>
    </location>
</feature>
<feature type="compositionally biased region" description="Low complexity" evidence="14">
    <location>
        <begin position="329"/>
        <end position="401"/>
    </location>
</feature>
<dbReference type="GO" id="GO:0050321">
    <property type="term" value="F:tau-protein kinase activity"/>
    <property type="evidence" value="ECO:0007669"/>
    <property type="project" value="TreeGrafter"/>
</dbReference>
<dbReference type="PANTHER" id="PTHR24346:SF82">
    <property type="entry name" value="KP78A-RELATED"/>
    <property type="match status" value="1"/>
</dbReference>
<dbReference type="InterPro" id="IPR028375">
    <property type="entry name" value="KA1/Ssp2_C"/>
</dbReference>
<feature type="compositionally biased region" description="Low complexity" evidence="14">
    <location>
        <begin position="1370"/>
        <end position="1384"/>
    </location>
</feature>
<feature type="compositionally biased region" description="Low complexity" evidence="14">
    <location>
        <begin position="858"/>
        <end position="874"/>
    </location>
</feature>
<feature type="region of interest" description="Disordered" evidence="14">
    <location>
        <begin position="1345"/>
        <end position="1393"/>
    </location>
</feature>
<dbReference type="Proteomes" id="UP001175271">
    <property type="component" value="Unassembled WGS sequence"/>
</dbReference>
<dbReference type="PROSITE" id="PS50032">
    <property type="entry name" value="KA1"/>
    <property type="match status" value="1"/>
</dbReference>
<feature type="compositionally biased region" description="Polar residues" evidence="14">
    <location>
        <begin position="1236"/>
        <end position="1257"/>
    </location>
</feature>
<comment type="catalytic activity">
    <reaction evidence="11">
        <text>L-seryl-[protein] + ATP = O-phospho-L-seryl-[protein] + ADP + H(+)</text>
        <dbReference type="Rhea" id="RHEA:17989"/>
        <dbReference type="Rhea" id="RHEA-COMP:9863"/>
        <dbReference type="Rhea" id="RHEA-COMP:11604"/>
        <dbReference type="ChEBI" id="CHEBI:15378"/>
        <dbReference type="ChEBI" id="CHEBI:29999"/>
        <dbReference type="ChEBI" id="CHEBI:30616"/>
        <dbReference type="ChEBI" id="CHEBI:83421"/>
        <dbReference type="ChEBI" id="CHEBI:456216"/>
        <dbReference type="EC" id="2.7.11.1"/>
    </reaction>
</comment>
<feature type="compositionally biased region" description="Low complexity" evidence="14">
    <location>
        <begin position="687"/>
        <end position="697"/>
    </location>
</feature>
<feature type="region of interest" description="Disordered" evidence="14">
    <location>
        <begin position="202"/>
        <end position="524"/>
    </location>
</feature>
<dbReference type="GO" id="GO:0005524">
    <property type="term" value="F:ATP binding"/>
    <property type="evidence" value="ECO:0007669"/>
    <property type="project" value="UniProtKB-UniRule"/>
</dbReference>
<dbReference type="InterPro" id="IPR049508">
    <property type="entry name" value="MARK1-4_cat"/>
</dbReference>
<reference evidence="18" key="1">
    <citation type="submission" date="2023-06" db="EMBL/GenBank/DDBJ databases">
        <title>Genomic analysis of the entomopathogenic nematode Steinernema hermaphroditum.</title>
        <authorList>
            <person name="Schwarz E.M."/>
            <person name="Heppert J.K."/>
            <person name="Baniya A."/>
            <person name="Schwartz H.T."/>
            <person name="Tan C.-H."/>
            <person name="Antoshechkin I."/>
            <person name="Sternberg P.W."/>
            <person name="Goodrich-Blair H."/>
            <person name="Dillman A.R."/>
        </authorList>
    </citation>
    <scope>NUCLEOTIDE SEQUENCE</scope>
    <source>
        <strain evidence="18">PS9179</strain>
        <tissue evidence="18">Whole animal</tissue>
    </source>
</reference>
<evidence type="ECO:0000256" key="13">
    <source>
        <dbReference type="PROSITE-ProRule" id="PRU10141"/>
    </source>
</evidence>
<dbReference type="CDD" id="cd14072">
    <property type="entry name" value="STKc_MARK"/>
    <property type="match status" value="1"/>
</dbReference>
<feature type="region of interest" description="Disordered" evidence="14">
    <location>
        <begin position="1663"/>
        <end position="1693"/>
    </location>
</feature>
<feature type="compositionally biased region" description="Low complexity" evidence="14">
    <location>
        <begin position="1450"/>
        <end position="1466"/>
    </location>
</feature>
<feature type="region of interest" description="Disordered" evidence="14">
    <location>
        <begin position="1"/>
        <end position="50"/>
    </location>
</feature>
<comment type="subcellular location">
    <subcellularLocation>
        <location evidence="1">Cytoplasm</location>
        <location evidence="1">Cell cortex</location>
    </subcellularLocation>
</comment>
<dbReference type="GO" id="GO:0035556">
    <property type="term" value="P:intracellular signal transduction"/>
    <property type="evidence" value="ECO:0007669"/>
    <property type="project" value="TreeGrafter"/>
</dbReference>
<dbReference type="PROSITE" id="PS00107">
    <property type="entry name" value="PROTEIN_KINASE_ATP"/>
    <property type="match status" value="1"/>
</dbReference>
<comment type="catalytic activity">
    <reaction evidence="10">
        <text>L-threonyl-[protein] + ATP = O-phospho-L-threonyl-[protein] + ADP + H(+)</text>
        <dbReference type="Rhea" id="RHEA:46608"/>
        <dbReference type="Rhea" id="RHEA-COMP:11060"/>
        <dbReference type="Rhea" id="RHEA-COMP:11605"/>
        <dbReference type="ChEBI" id="CHEBI:15378"/>
        <dbReference type="ChEBI" id="CHEBI:30013"/>
        <dbReference type="ChEBI" id="CHEBI:30616"/>
        <dbReference type="ChEBI" id="CHEBI:61977"/>
        <dbReference type="ChEBI" id="CHEBI:456216"/>
        <dbReference type="EC" id="2.7.11.1"/>
    </reaction>
</comment>
<protein>
    <recommendedName>
        <fullName evidence="12">Serine/threonine-protein kinase par-1</fullName>
        <ecNumber evidence="3">2.7.11.1</ecNumber>
    </recommendedName>
</protein>
<dbReference type="Gene3D" id="3.30.310.80">
    <property type="entry name" value="Kinase associated domain 1, KA1"/>
    <property type="match status" value="1"/>
</dbReference>
<keyword evidence="6" id="KW-0808">Transferase</keyword>
<dbReference type="GO" id="GO:0005938">
    <property type="term" value="C:cell cortex"/>
    <property type="evidence" value="ECO:0007669"/>
    <property type="project" value="UniProtKB-SubCell"/>
</dbReference>
<feature type="compositionally biased region" description="Low complexity" evidence="14">
    <location>
        <begin position="781"/>
        <end position="801"/>
    </location>
</feature>
<dbReference type="PANTHER" id="PTHR24346">
    <property type="entry name" value="MAP/MICROTUBULE AFFINITY-REGULATING KINASE"/>
    <property type="match status" value="1"/>
</dbReference>
<evidence type="ECO:0000256" key="3">
    <source>
        <dbReference type="ARBA" id="ARBA00012513"/>
    </source>
</evidence>
<accession>A0AA39HSP4</accession>
<evidence type="ECO:0000259" key="16">
    <source>
        <dbReference type="PROSITE" id="PS50030"/>
    </source>
</evidence>
<feature type="compositionally biased region" description="Polar residues" evidence="14">
    <location>
        <begin position="1264"/>
        <end position="1279"/>
    </location>
</feature>